<comment type="caution">
    <text evidence="3">The sequence shown here is derived from an EMBL/GenBank/DDBJ whole genome shotgun (WGS) entry which is preliminary data.</text>
</comment>
<evidence type="ECO:0000313" key="4">
    <source>
        <dbReference type="Proteomes" id="UP001189429"/>
    </source>
</evidence>
<dbReference type="Proteomes" id="UP001189429">
    <property type="component" value="Unassembled WGS sequence"/>
</dbReference>
<keyword evidence="4" id="KW-1185">Reference proteome</keyword>
<feature type="transmembrane region" description="Helical" evidence="2">
    <location>
        <begin position="48"/>
        <end position="68"/>
    </location>
</feature>
<proteinExistence type="predicted"/>
<dbReference type="EMBL" id="CAUYUJ010020370">
    <property type="protein sequence ID" value="CAK0897671.1"/>
    <property type="molecule type" value="Genomic_DNA"/>
</dbReference>
<keyword evidence="2" id="KW-0812">Transmembrane</keyword>
<organism evidence="3 4">
    <name type="scientific">Prorocentrum cordatum</name>
    <dbReference type="NCBI Taxonomy" id="2364126"/>
    <lineage>
        <taxon>Eukaryota</taxon>
        <taxon>Sar</taxon>
        <taxon>Alveolata</taxon>
        <taxon>Dinophyceae</taxon>
        <taxon>Prorocentrales</taxon>
        <taxon>Prorocentraceae</taxon>
        <taxon>Prorocentrum</taxon>
    </lineage>
</organism>
<evidence type="ECO:0000256" key="1">
    <source>
        <dbReference type="SAM" id="MobiDB-lite"/>
    </source>
</evidence>
<feature type="region of interest" description="Disordered" evidence="1">
    <location>
        <begin position="79"/>
        <end position="102"/>
    </location>
</feature>
<accession>A0ABN9XH16</accession>
<keyword evidence="2" id="KW-1133">Transmembrane helix</keyword>
<keyword evidence="2" id="KW-0472">Membrane</keyword>
<evidence type="ECO:0000256" key="2">
    <source>
        <dbReference type="SAM" id="Phobius"/>
    </source>
</evidence>
<gene>
    <name evidence="3" type="ORF">PCOR1329_LOCUS75789</name>
</gene>
<sequence length="152" mass="17028">MGEEDRSNVKWWDSSPFFAYVLGFCVLFATVYNYVVMACATGKLGATLVTLFLLLQGVFACAFEWIFFGWGGPPRHAGAAGRERRHLRRAPGRGDGAAGELRGHAKRMVHRPIQRELLCRPGPRGRRARGEPLRDHHGLRRRSLLVDMSGPL</sequence>
<feature type="transmembrane region" description="Helical" evidence="2">
    <location>
        <begin position="17"/>
        <end position="36"/>
    </location>
</feature>
<reference evidence="3" key="1">
    <citation type="submission" date="2023-10" db="EMBL/GenBank/DDBJ databases">
        <authorList>
            <person name="Chen Y."/>
            <person name="Shah S."/>
            <person name="Dougan E. K."/>
            <person name="Thang M."/>
            <person name="Chan C."/>
        </authorList>
    </citation>
    <scope>NUCLEOTIDE SEQUENCE [LARGE SCALE GENOMIC DNA]</scope>
</reference>
<evidence type="ECO:0000313" key="3">
    <source>
        <dbReference type="EMBL" id="CAK0897671.1"/>
    </source>
</evidence>
<name>A0ABN9XH16_9DINO</name>
<protein>
    <submittedName>
        <fullName evidence="3">Uncharacterized protein</fullName>
    </submittedName>
</protein>